<accession>A0A7W7YJS2</accession>
<evidence type="ECO:0000313" key="5">
    <source>
        <dbReference type="Proteomes" id="UP000534294"/>
    </source>
</evidence>
<feature type="compositionally biased region" description="Basic and acidic residues" evidence="1">
    <location>
        <begin position="433"/>
        <end position="443"/>
    </location>
</feature>
<proteinExistence type="predicted"/>
<feature type="domain" description="DUF6883" evidence="3">
    <location>
        <begin position="462"/>
        <end position="556"/>
    </location>
</feature>
<dbReference type="Pfam" id="PF18853">
    <property type="entry name" value="LPD37"/>
    <property type="match status" value="1"/>
</dbReference>
<reference evidence="4 5" key="1">
    <citation type="submission" date="2020-08" db="EMBL/GenBank/DDBJ databases">
        <title>Genomic Encyclopedia of Type Strains, Phase IV (KMG-IV): sequencing the most valuable type-strain genomes for metagenomic binning, comparative biology and taxonomic classification.</title>
        <authorList>
            <person name="Goeker M."/>
        </authorList>
    </citation>
    <scope>NUCLEOTIDE SEQUENCE [LARGE SCALE GENOMIC DNA]</scope>
    <source>
        <strain evidence="4 5">DSM 12251</strain>
    </source>
</reference>
<evidence type="ECO:0000259" key="2">
    <source>
        <dbReference type="Pfam" id="PF18853"/>
    </source>
</evidence>
<gene>
    <name evidence="4" type="ORF">HNQ64_001653</name>
</gene>
<sequence>MARVGLKPTLGRSFETQVKDLQRRARDAALRPVSEQTLGTTSYSQKADTHNLQPHGNSLARAWKAFTQFDDAFQYGRTSSADLHDIAQAVSEPGMKVTAHDYGSYIRLQGKNGFLDIREVKTATPYISSMDADSAGEVRGGGSQLYQAALDWIHNNGKKVRSDPSGLTWINDTRRTSNLMASALRWGTTQHLSVHPDQGVPWAEGNHEANLTAMAKVEMANAFKAVAQARDWRYDFAHERFIDATGRELTRDDFHRAVVLGDPGTSGIGLSTLQRAVFTASAIEKSERGELEGIVHQAETRGRVGSGLDRITYSLPNLRGGIEQAGAQALSEGVGKNSAQAPLWNGITGYDRRGNPKIVVILSRQDSGAYSIKINGTTHDFSETQTAAITGLTTDQLRALRAGDASAQPVLVAKAAAPAPAKPSPAKPTNEQAQDRSEELTVKKTDADKKHLTGTTEDSINHKLQTYLRNPLHAVGGPKSVWFKGALGFTQSNADDLARQLIFDTRTAYEKEKTKYGQKFDQMTPLQGANGKIISLKVTWIKNPDGVIRLVTITPKNKKHD</sequence>
<feature type="compositionally biased region" description="Polar residues" evidence="1">
    <location>
        <begin position="34"/>
        <end position="54"/>
    </location>
</feature>
<comment type="caution">
    <text evidence="4">The sequence shown here is derived from an EMBL/GenBank/DDBJ whole genome shotgun (WGS) entry which is preliminary data.</text>
</comment>
<evidence type="ECO:0000259" key="3">
    <source>
        <dbReference type="Pfam" id="PF21814"/>
    </source>
</evidence>
<dbReference type="Pfam" id="PF21814">
    <property type="entry name" value="DUF6883"/>
    <property type="match status" value="1"/>
</dbReference>
<dbReference type="InterPro" id="IPR041196">
    <property type="entry name" value="LPD37"/>
</dbReference>
<dbReference type="AlphaFoldDB" id="A0A7W7YJS2"/>
<feature type="region of interest" description="Disordered" evidence="1">
    <location>
        <begin position="415"/>
        <end position="443"/>
    </location>
</feature>
<feature type="region of interest" description="Disordered" evidence="1">
    <location>
        <begin position="27"/>
        <end position="54"/>
    </location>
</feature>
<dbReference type="Proteomes" id="UP000534294">
    <property type="component" value="Unassembled WGS sequence"/>
</dbReference>
<organism evidence="4 5">
    <name type="scientific">Prosthecobacter dejongeii</name>
    <dbReference type="NCBI Taxonomy" id="48465"/>
    <lineage>
        <taxon>Bacteria</taxon>
        <taxon>Pseudomonadati</taxon>
        <taxon>Verrucomicrobiota</taxon>
        <taxon>Verrucomicrobiia</taxon>
        <taxon>Verrucomicrobiales</taxon>
        <taxon>Verrucomicrobiaceae</taxon>
        <taxon>Prosthecobacter</taxon>
    </lineage>
</organism>
<name>A0A7W7YJS2_9BACT</name>
<keyword evidence="5" id="KW-1185">Reference proteome</keyword>
<dbReference type="RefSeq" id="WP_221305385.1">
    <property type="nucleotide sequence ID" value="NZ_JACHIF010000003.1"/>
</dbReference>
<feature type="domain" description="Large polyvalent protein associated" evidence="2">
    <location>
        <begin position="62"/>
        <end position="282"/>
    </location>
</feature>
<evidence type="ECO:0000313" key="4">
    <source>
        <dbReference type="EMBL" id="MBB5037404.1"/>
    </source>
</evidence>
<dbReference type="InterPro" id="IPR049250">
    <property type="entry name" value="DUF6883"/>
</dbReference>
<dbReference type="EMBL" id="JACHIF010000003">
    <property type="protein sequence ID" value="MBB5037404.1"/>
    <property type="molecule type" value="Genomic_DNA"/>
</dbReference>
<evidence type="ECO:0000256" key="1">
    <source>
        <dbReference type="SAM" id="MobiDB-lite"/>
    </source>
</evidence>
<protein>
    <submittedName>
        <fullName evidence="4">Uncharacterized protein</fullName>
    </submittedName>
</protein>